<dbReference type="Proteomes" id="UP000647183">
    <property type="component" value="Unassembled WGS sequence"/>
</dbReference>
<feature type="region of interest" description="Disordered" evidence="1">
    <location>
        <begin position="62"/>
        <end position="92"/>
    </location>
</feature>
<evidence type="ECO:0000256" key="1">
    <source>
        <dbReference type="SAM" id="MobiDB-lite"/>
    </source>
</evidence>
<dbReference type="EMBL" id="JACSQJ010000006">
    <property type="protein sequence ID" value="MBD7988534.1"/>
    <property type="molecule type" value="Genomic_DNA"/>
</dbReference>
<evidence type="ECO:0000313" key="3">
    <source>
        <dbReference type="EMBL" id="MBD7988534.1"/>
    </source>
</evidence>
<evidence type="ECO:0000259" key="2">
    <source>
        <dbReference type="Pfam" id="PF13511"/>
    </source>
</evidence>
<organism evidence="3 4">
    <name type="scientific">Luteimonas colneyensis</name>
    <dbReference type="NCBI Taxonomy" id="2762230"/>
    <lineage>
        <taxon>Bacteria</taxon>
        <taxon>Pseudomonadati</taxon>
        <taxon>Pseudomonadota</taxon>
        <taxon>Gammaproteobacteria</taxon>
        <taxon>Lysobacterales</taxon>
        <taxon>Lysobacteraceae</taxon>
        <taxon>Luteimonas</taxon>
    </lineage>
</organism>
<sequence length="92" mass="10165">MQTRWAIVAGLAAGIAVAWWFARDTPEAAAAKRERAGQAAAADYEDARPVLYRWTDAAGVLQVTQDPPPRGTRYEKVDIQPRDGIEVDGRRE</sequence>
<keyword evidence="4" id="KW-1185">Reference proteome</keyword>
<feature type="compositionally biased region" description="Basic and acidic residues" evidence="1">
    <location>
        <begin position="72"/>
        <end position="92"/>
    </location>
</feature>
<dbReference type="RefSeq" id="WP_191729730.1">
    <property type="nucleotide sequence ID" value="NZ_JACSQJ010000006.1"/>
</dbReference>
<comment type="caution">
    <text evidence="3">The sequence shown here is derived from an EMBL/GenBank/DDBJ whole genome shotgun (WGS) entry which is preliminary data.</text>
</comment>
<reference evidence="3 4" key="1">
    <citation type="submission" date="2020-08" db="EMBL/GenBank/DDBJ databases">
        <title>A Genomic Blueprint of the Chicken Gut Microbiome.</title>
        <authorList>
            <person name="Gilroy R."/>
            <person name="Ravi A."/>
            <person name="Getino M."/>
            <person name="Pursley I."/>
            <person name="Horton D.L."/>
            <person name="Alikhan N.-F."/>
            <person name="Baker D."/>
            <person name="Gharbi K."/>
            <person name="Hall N."/>
            <person name="Watson M."/>
            <person name="Adriaenssens E.M."/>
            <person name="Foster-Nyarko E."/>
            <person name="Jarju S."/>
            <person name="Secka A."/>
            <person name="Antonio M."/>
            <person name="Oren A."/>
            <person name="Chaudhuri R."/>
            <person name="La Ragione R.M."/>
            <person name="Hildebrand F."/>
            <person name="Pallen M.J."/>
        </authorList>
    </citation>
    <scope>NUCLEOTIDE SEQUENCE [LARGE SCALE GENOMIC DNA]</scope>
    <source>
        <strain evidence="3 4">Sa2BVA3</strain>
    </source>
</reference>
<dbReference type="InterPro" id="IPR025392">
    <property type="entry name" value="DUF4124"/>
</dbReference>
<protein>
    <submittedName>
        <fullName evidence="3">DUF4124 domain-containing protein</fullName>
    </submittedName>
</protein>
<dbReference type="Pfam" id="PF13511">
    <property type="entry name" value="DUF4124"/>
    <property type="match status" value="1"/>
</dbReference>
<feature type="domain" description="DUF4124" evidence="2">
    <location>
        <begin position="51"/>
        <end position="81"/>
    </location>
</feature>
<evidence type="ECO:0000313" key="4">
    <source>
        <dbReference type="Proteomes" id="UP000647183"/>
    </source>
</evidence>
<accession>A0ABR8ULK1</accession>
<proteinExistence type="predicted"/>
<gene>
    <name evidence="3" type="ORF">H9645_10905</name>
</gene>
<name>A0ABR8ULK1_9GAMM</name>